<dbReference type="Proteomes" id="UP001558652">
    <property type="component" value="Unassembled WGS sequence"/>
</dbReference>
<evidence type="ECO:0000313" key="1">
    <source>
        <dbReference type="EMBL" id="KAL1130797.1"/>
    </source>
</evidence>
<dbReference type="PANTHER" id="PTHR16230:SF3">
    <property type="entry name" value="BIOGENESIS OF LYSOSOMAL ORGANELLES COMPLEX-1, SUBUNIT 4, CAPPUCCINO"/>
    <property type="match status" value="1"/>
</dbReference>
<evidence type="ECO:0008006" key="3">
    <source>
        <dbReference type="Google" id="ProtNLM"/>
    </source>
</evidence>
<reference evidence="1 2" key="1">
    <citation type="submission" date="2024-07" db="EMBL/GenBank/DDBJ databases">
        <title>Chromosome-level genome assembly of the water stick insect Ranatra chinensis (Heteroptera: Nepidae).</title>
        <authorList>
            <person name="Liu X."/>
        </authorList>
    </citation>
    <scope>NUCLEOTIDE SEQUENCE [LARGE SCALE GENOMIC DNA]</scope>
    <source>
        <strain evidence="1">Cailab_2021Rc</strain>
        <tissue evidence="1">Muscle</tissue>
    </source>
</reference>
<comment type="caution">
    <text evidence="1">The sequence shown here is derived from an EMBL/GenBank/DDBJ whole genome shotgun (WGS) entry which is preliminary data.</text>
</comment>
<sequence>MERSEVEILAKEYSGYLKVDISPHVRNVEESIDETLTRLEEFESVLEMASGNLNLIMKRDPNEDVTSLILDQRNELLTICEKVHRLESFIGTVRQTVDKMEKLVTNAELDLKNTTEGKIRSILKPFFRRSDSDVGVSSRSGPVFTPPEIFSTSQLIKSSCLDSNQEAQLNA</sequence>
<dbReference type="EMBL" id="JBFDAA010000007">
    <property type="protein sequence ID" value="KAL1130797.1"/>
    <property type="molecule type" value="Genomic_DNA"/>
</dbReference>
<protein>
    <recommendedName>
        <fullName evidence="3">Biogenesis of lysosome-related organelles complex 1 subunit 4</fullName>
    </recommendedName>
</protein>
<dbReference type="InterPro" id="IPR024857">
    <property type="entry name" value="Cappuccino"/>
</dbReference>
<accession>A0ABD0YU15</accession>
<keyword evidence="2" id="KW-1185">Reference proteome</keyword>
<dbReference type="AlphaFoldDB" id="A0ABD0YU15"/>
<dbReference type="PANTHER" id="PTHR16230">
    <property type="entry name" value="CAPPUCCINO"/>
    <property type="match status" value="1"/>
</dbReference>
<proteinExistence type="predicted"/>
<evidence type="ECO:0000313" key="2">
    <source>
        <dbReference type="Proteomes" id="UP001558652"/>
    </source>
</evidence>
<name>A0ABD0YU15_9HEMI</name>
<organism evidence="1 2">
    <name type="scientific">Ranatra chinensis</name>
    <dbReference type="NCBI Taxonomy" id="642074"/>
    <lineage>
        <taxon>Eukaryota</taxon>
        <taxon>Metazoa</taxon>
        <taxon>Ecdysozoa</taxon>
        <taxon>Arthropoda</taxon>
        <taxon>Hexapoda</taxon>
        <taxon>Insecta</taxon>
        <taxon>Pterygota</taxon>
        <taxon>Neoptera</taxon>
        <taxon>Paraneoptera</taxon>
        <taxon>Hemiptera</taxon>
        <taxon>Heteroptera</taxon>
        <taxon>Panheteroptera</taxon>
        <taxon>Nepomorpha</taxon>
        <taxon>Nepidae</taxon>
        <taxon>Ranatrinae</taxon>
        <taxon>Ranatra</taxon>
    </lineage>
</organism>
<gene>
    <name evidence="1" type="ORF">AAG570_012038</name>
</gene>